<reference evidence="7" key="2">
    <citation type="submission" date="2006-05" db="EMBL/GenBank/DDBJ databases">
        <title>Sequencing of the draft genome and assembly of Desulfuromonas acetoxidans DSM 684.</title>
        <authorList>
            <consortium name="US DOE Joint Genome Institute (JGI-PGF)"/>
            <person name="Copeland A."/>
            <person name="Lucas S."/>
            <person name="Lapidus A."/>
            <person name="Barry K."/>
            <person name="Detter J.C."/>
            <person name="Glavina del Rio T."/>
            <person name="Hammon N."/>
            <person name="Israni S."/>
            <person name="Dalin E."/>
            <person name="Tice H."/>
            <person name="Bruce D."/>
            <person name="Pitluck S."/>
            <person name="Richardson P."/>
        </authorList>
    </citation>
    <scope>NUCLEOTIDE SEQUENCE [LARGE SCALE GENOMIC DNA]</scope>
    <source>
        <strain evidence="7">DSM 684</strain>
    </source>
</reference>
<evidence type="ECO:0000256" key="3">
    <source>
        <dbReference type="ARBA" id="ARBA00022827"/>
    </source>
</evidence>
<protein>
    <submittedName>
        <fullName evidence="7">FAD dependent oxidoreductase</fullName>
    </submittedName>
</protein>
<name>Q1JYE9_DESA6</name>
<dbReference type="AlphaFoldDB" id="Q1JYE9"/>
<evidence type="ECO:0000313" key="7">
    <source>
        <dbReference type="EMBL" id="EAT15257.1"/>
    </source>
</evidence>
<accession>Q1JYE9</accession>
<gene>
    <name evidence="7" type="ORF">Dace_1226</name>
</gene>
<dbReference type="PANTHER" id="PTHR43104">
    <property type="entry name" value="L-2-HYDROXYGLUTARATE DEHYDROGENASE, MITOCHONDRIAL"/>
    <property type="match status" value="1"/>
</dbReference>
<evidence type="ECO:0000256" key="5">
    <source>
        <dbReference type="ARBA" id="ARBA00037941"/>
    </source>
</evidence>
<dbReference type="GO" id="GO:0005737">
    <property type="term" value="C:cytoplasm"/>
    <property type="evidence" value="ECO:0007669"/>
    <property type="project" value="TreeGrafter"/>
</dbReference>
<sequence length="403" mass="43973">MSCDVVVIGGGIVGTATALALTSQVKDCRVLVVEKEATLAAHQTGNNSGVIHSGLYYRPGSLKAKNCVEGRDALYAFCAEHAIAHEQCGKVVVATSEEELPALAELERRGRANGLKGVERLDAEGICRREPHVQGVAGLLVPETGIVDFVEVVETYARLIKGRGGAIRLNCAVMRVERHDQGFVLHTNQGRIETPFIINCAGLQCDRVALMCGSQPHMRIVPFRGEYYTLVEQCRSKVKHLIYPVPDAKFPFLGVHYTRMINGEVEAGPNAVLSFKREGYQRSSFSLRDTLETLTYPGFLSMARRFWRVGLHEYHRSFSKRKFVADLQKLMPDLVAEDIVRGGAGVRAQAVAEDGSLLDDFKILDEPGLIHVLNAPSPAATASLSIGKTIAEKAAAHFALKPV</sequence>
<dbReference type="PANTHER" id="PTHR43104:SF2">
    <property type="entry name" value="L-2-HYDROXYGLUTARATE DEHYDROGENASE, MITOCHONDRIAL"/>
    <property type="match status" value="1"/>
</dbReference>
<keyword evidence="8" id="KW-1185">Reference proteome</keyword>
<dbReference type="OrthoDB" id="9801699at2"/>
<dbReference type="Pfam" id="PF01266">
    <property type="entry name" value="DAO"/>
    <property type="match status" value="1"/>
</dbReference>
<dbReference type="NCBIfam" id="NF008726">
    <property type="entry name" value="PRK11728.1"/>
    <property type="match status" value="1"/>
</dbReference>
<dbReference type="Gene3D" id="3.30.9.10">
    <property type="entry name" value="D-Amino Acid Oxidase, subunit A, domain 2"/>
    <property type="match status" value="1"/>
</dbReference>
<dbReference type="Gene3D" id="3.50.50.60">
    <property type="entry name" value="FAD/NAD(P)-binding domain"/>
    <property type="match status" value="1"/>
</dbReference>
<reference evidence="7" key="1">
    <citation type="submission" date="2006-05" db="EMBL/GenBank/DDBJ databases">
        <title>Annotation of the draft genome assembly of Desulfuromonas acetoxidans DSM 684.</title>
        <authorList>
            <consortium name="US DOE Joint Genome Institute (JGI-ORNL)"/>
            <person name="Larimer F."/>
            <person name="Land M."/>
            <person name="Hauser L."/>
        </authorList>
    </citation>
    <scope>NUCLEOTIDE SEQUENCE [LARGE SCALE GENOMIC DNA]</scope>
    <source>
        <strain evidence="7">DSM 684</strain>
    </source>
</reference>
<dbReference type="SUPFAM" id="SSF51905">
    <property type="entry name" value="FAD/NAD(P)-binding domain"/>
    <property type="match status" value="1"/>
</dbReference>
<dbReference type="EMBL" id="AAEW02000012">
    <property type="protein sequence ID" value="EAT15257.1"/>
    <property type="molecule type" value="Genomic_DNA"/>
</dbReference>
<evidence type="ECO:0000256" key="1">
    <source>
        <dbReference type="ARBA" id="ARBA00001974"/>
    </source>
</evidence>
<feature type="domain" description="FAD dependent oxidoreductase" evidence="6">
    <location>
        <begin position="4"/>
        <end position="392"/>
    </location>
</feature>
<comment type="caution">
    <text evidence="7">The sequence shown here is derived from an EMBL/GenBank/DDBJ whole genome shotgun (WGS) entry which is preliminary data.</text>
</comment>
<dbReference type="InterPro" id="IPR036188">
    <property type="entry name" value="FAD/NAD-bd_sf"/>
</dbReference>
<evidence type="ECO:0000259" key="6">
    <source>
        <dbReference type="Pfam" id="PF01266"/>
    </source>
</evidence>
<dbReference type="Proteomes" id="UP000005695">
    <property type="component" value="Unassembled WGS sequence"/>
</dbReference>
<keyword evidence="3" id="KW-0274">FAD</keyword>
<dbReference type="InterPro" id="IPR006076">
    <property type="entry name" value="FAD-dep_OxRdtase"/>
</dbReference>
<comment type="similarity">
    <text evidence="5">Belongs to the L2HGDH family.</text>
</comment>
<keyword evidence="4" id="KW-0560">Oxidoreductase</keyword>
<dbReference type="RefSeq" id="WP_006001199.1">
    <property type="nucleotide sequence ID" value="NZ_AAEW02000012.1"/>
</dbReference>
<dbReference type="GO" id="GO:0047545">
    <property type="term" value="F:(S)-2-hydroxyglutarate dehydrogenase activity"/>
    <property type="evidence" value="ECO:0007669"/>
    <property type="project" value="TreeGrafter"/>
</dbReference>
<organism evidence="7 8">
    <name type="scientific">Desulfuromonas acetoxidans (strain DSM 684 / 11070)</name>
    <dbReference type="NCBI Taxonomy" id="281689"/>
    <lineage>
        <taxon>Bacteria</taxon>
        <taxon>Pseudomonadati</taxon>
        <taxon>Thermodesulfobacteriota</taxon>
        <taxon>Desulfuromonadia</taxon>
        <taxon>Desulfuromonadales</taxon>
        <taxon>Desulfuromonadaceae</taxon>
        <taxon>Desulfuromonas</taxon>
    </lineage>
</organism>
<evidence type="ECO:0000256" key="4">
    <source>
        <dbReference type="ARBA" id="ARBA00023002"/>
    </source>
</evidence>
<evidence type="ECO:0000313" key="8">
    <source>
        <dbReference type="Proteomes" id="UP000005695"/>
    </source>
</evidence>
<comment type="cofactor">
    <cofactor evidence="1">
        <name>FAD</name>
        <dbReference type="ChEBI" id="CHEBI:57692"/>
    </cofactor>
</comment>
<proteinExistence type="inferred from homology"/>
<keyword evidence="2" id="KW-0285">Flavoprotein</keyword>
<evidence type="ECO:0000256" key="2">
    <source>
        <dbReference type="ARBA" id="ARBA00022630"/>
    </source>
</evidence>